<evidence type="ECO:0000313" key="1">
    <source>
        <dbReference type="EMBL" id="KAJ2795440.1"/>
    </source>
</evidence>
<dbReference type="Proteomes" id="UP001140087">
    <property type="component" value="Unassembled WGS sequence"/>
</dbReference>
<reference evidence="1" key="1">
    <citation type="submission" date="2022-07" db="EMBL/GenBank/DDBJ databases">
        <title>Phylogenomic reconstructions and comparative analyses of Kickxellomycotina fungi.</title>
        <authorList>
            <person name="Reynolds N.K."/>
            <person name="Stajich J.E."/>
            <person name="Barry K."/>
            <person name="Grigoriev I.V."/>
            <person name="Crous P."/>
            <person name="Smith M.E."/>
        </authorList>
    </citation>
    <scope>NUCLEOTIDE SEQUENCE</scope>
    <source>
        <strain evidence="1">BCRC 34780</strain>
    </source>
</reference>
<evidence type="ECO:0000313" key="2">
    <source>
        <dbReference type="Proteomes" id="UP001140087"/>
    </source>
</evidence>
<keyword evidence="2" id="KW-1185">Reference proteome</keyword>
<gene>
    <name evidence="1" type="primary">MYO1_3</name>
    <name evidence="1" type="ORF">H4R21_005112</name>
</gene>
<comment type="caution">
    <text evidence="1">The sequence shown here is derived from an EMBL/GenBank/DDBJ whole genome shotgun (WGS) entry which is preliminary data.</text>
</comment>
<proteinExistence type="predicted"/>
<organism evidence="1 2">
    <name type="scientific">Coemansia helicoidea</name>
    <dbReference type="NCBI Taxonomy" id="1286919"/>
    <lineage>
        <taxon>Eukaryota</taxon>
        <taxon>Fungi</taxon>
        <taxon>Fungi incertae sedis</taxon>
        <taxon>Zoopagomycota</taxon>
        <taxon>Kickxellomycotina</taxon>
        <taxon>Kickxellomycetes</taxon>
        <taxon>Kickxellales</taxon>
        <taxon>Kickxellaceae</taxon>
        <taxon>Coemansia</taxon>
    </lineage>
</organism>
<protein>
    <submittedName>
        <fullName evidence="1">Class II myosin</fullName>
    </submittedName>
</protein>
<sequence>ALFDFADANAGMLSLEAGKVYTILERNDTGWWLGSYNGAEGWIPSNYLSPEPEPEAAPRQAQPVLPRPPAMRNGANGGAAAAAGAAQGSSMAQLAAALASRSPNGGSPHQSAHAPPRPAANRYAQEDSDEEEAWE</sequence>
<feature type="non-terminal residue" evidence="1">
    <location>
        <position position="1"/>
    </location>
</feature>
<name>A0ACC1KUN3_9FUNG</name>
<dbReference type="EMBL" id="JANBUN010002166">
    <property type="protein sequence ID" value="KAJ2795440.1"/>
    <property type="molecule type" value="Genomic_DNA"/>
</dbReference>
<accession>A0ACC1KUN3</accession>